<feature type="non-terminal residue" evidence="1">
    <location>
        <position position="1"/>
    </location>
</feature>
<name>A0A8E3B160_RHILI</name>
<evidence type="ECO:0000313" key="1">
    <source>
        <dbReference type="EMBL" id="PWJ84070.1"/>
    </source>
</evidence>
<evidence type="ECO:0000313" key="3">
    <source>
        <dbReference type="Proteomes" id="UP000245631"/>
    </source>
</evidence>
<reference evidence="1 3" key="1">
    <citation type="submission" date="2018-05" db="EMBL/GenBank/DDBJ databases">
        <title>Genomic Encyclopedia of Type Strains, Phase IV (KMG-IV): sequencing the most valuable type-strain genomes for metagenomic binning, comparative biology and taxonomic classification.</title>
        <authorList>
            <person name="Goeker M."/>
        </authorList>
    </citation>
    <scope>NUCLEOTIDE SEQUENCE [LARGE SCALE GENOMIC DNA]</scope>
    <source>
        <strain evidence="1 3">DSM 2626</strain>
    </source>
</reference>
<dbReference type="Proteomes" id="UP000245631">
    <property type="component" value="Unassembled WGS sequence"/>
</dbReference>
<gene>
    <name evidence="2" type="ORF">C8D77_1341</name>
    <name evidence="1" type="ORF">C8D77_1371</name>
</gene>
<dbReference type="EMBL" id="QGGH01000037">
    <property type="protein sequence ID" value="PWJ84070.1"/>
    <property type="molecule type" value="Genomic_DNA"/>
</dbReference>
<comment type="caution">
    <text evidence="1">The sequence shown here is derived from an EMBL/GenBank/DDBJ whole genome shotgun (WGS) entry which is preliminary data.</text>
</comment>
<proteinExistence type="predicted"/>
<dbReference type="AlphaFoldDB" id="A0A8E3B160"/>
<dbReference type="EMBL" id="QGGH01000034">
    <property type="protein sequence ID" value="PWJ84350.1"/>
    <property type="molecule type" value="Genomic_DNA"/>
</dbReference>
<sequence length="30" mass="3534">YGHSRLREWAFGGVTRTLIEESGINRFMSY</sequence>
<evidence type="ECO:0000313" key="2">
    <source>
        <dbReference type="EMBL" id="PWJ84350.1"/>
    </source>
</evidence>
<protein>
    <submittedName>
        <fullName evidence="1">Uncharacterized protein</fullName>
    </submittedName>
</protein>
<organism evidence="1 3">
    <name type="scientific">Rhizobium loti</name>
    <name type="common">Mesorhizobium loti</name>
    <dbReference type="NCBI Taxonomy" id="381"/>
    <lineage>
        <taxon>Bacteria</taxon>
        <taxon>Pseudomonadati</taxon>
        <taxon>Pseudomonadota</taxon>
        <taxon>Alphaproteobacteria</taxon>
        <taxon>Hyphomicrobiales</taxon>
        <taxon>Phyllobacteriaceae</taxon>
        <taxon>Mesorhizobium</taxon>
    </lineage>
</organism>
<accession>A0A8E3B160</accession>